<dbReference type="InterPro" id="IPR039422">
    <property type="entry name" value="MarR/SlyA-like"/>
</dbReference>
<accession>A0ABN2RA44</accession>
<evidence type="ECO:0000256" key="2">
    <source>
        <dbReference type="ARBA" id="ARBA00023125"/>
    </source>
</evidence>
<evidence type="ECO:0000256" key="3">
    <source>
        <dbReference type="ARBA" id="ARBA00023163"/>
    </source>
</evidence>
<dbReference type="SUPFAM" id="SSF46785">
    <property type="entry name" value="Winged helix' DNA-binding domain"/>
    <property type="match status" value="1"/>
</dbReference>
<dbReference type="InterPro" id="IPR000835">
    <property type="entry name" value="HTH_MarR-typ"/>
</dbReference>
<name>A0ABN2RA44_9MICO</name>
<feature type="domain" description="HTH marR-type" evidence="4">
    <location>
        <begin position="19"/>
        <end position="156"/>
    </location>
</feature>
<comment type="caution">
    <text evidence="5">The sequence shown here is derived from an EMBL/GenBank/DDBJ whole genome shotgun (WGS) entry which is preliminary data.</text>
</comment>
<evidence type="ECO:0000313" key="6">
    <source>
        <dbReference type="Proteomes" id="UP001500013"/>
    </source>
</evidence>
<keyword evidence="1" id="KW-0805">Transcription regulation</keyword>
<evidence type="ECO:0000313" key="5">
    <source>
        <dbReference type="EMBL" id="GAA1965933.1"/>
    </source>
</evidence>
<protein>
    <recommendedName>
        <fullName evidence="4">HTH marR-type domain-containing protein</fullName>
    </recommendedName>
</protein>
<keyword evidence="2" id="KW-0238">DNA-binding</keyword>
<dbReference type="PROSITE" id="PS01117">
    <property type="entry name" value="HTH_MARR_1"/>
    <property type="match status" value="1"/>
</dbReference>
<dbReference type="Gene3D" id="1.10.10.10">
    <property type="entry name" value="Winged helix-like DNA-binding domain superfamily/Winged helix DNA-binding domain"/>
    <property type="match status" value="1"/>
</dbReference>
<gene>
    <name evidence="5" type="ORF">GCM10009817_02170</name>
</gene>
<organism evidence="5 6">
    <name type="scientific">Terrabacter lapilli</name>
    <dbReference type="NCBI Taxonomy" id="436231"/>
    <lineage>
        <taxon>Bacteria</taxon>
        <taxon>Bacillati</taxon>
        <taxon>Actinomycetota</taxon>
        <taxon>Actinomycetes</taxon>
        <taxon>Micrococcales</taxon>
        <taxon>Intrasporangiaceae</taxon>
        <taxon>Terrabacter</taxon>
    </lineage>
</organism>
<evidence type="ECO:0000256" key="1">
    <source>
        <dbReference type="ARBA" id="ARBA00023015"/>
    </source>
</evidence>
<dbReference type="PROSITE" id="PS50995">
    <property type="entry name" value="HTH_MARR_2"/>
    <property type="match status" value="1"/>
</dbReference>
<keyword evidence="6" id="KW-1185">Reference proteome</keyword>
<dbReference type="PANTHER" id="PTHR33164:SF57">
    <property type="entry name" value="MARR-FAMILY TRANSCRIPTIONAL REGULATOR"/>
    <property type="match status" value="1"/>
</dbReference>
<dbReference type="InterPro" id="IPR023187">
    <property type="entry name" value="Tscrpt_reg_MarR-type_CS"/>
</dbReference>
<dbReference type="EMBL" id="BAAAPU010000001">
    <property type="protein sequence ID" value="GAA1965933.1"/>
    <property type="molecule type" value="Genomic_DNA"/>
</dbReference>
<dbReference type="PANTHER" id="PTHR33164">
    <property type="entry name" value="TRANSCRIPTIONAL REGULATOR, MARR FAMILY"/>
    <property type="match status" value="1"/>
</dbReference>
<keyword evidence="3" id="KW-0804">Transcription</keyword>
<dbReference type="InterPro" id="IPR036388">
    <property type="entry name" value="WH-like_DNA-bd_sf"/>
</dbReference>
<proteinExistence type="predicted"/>
<dbReference type="SMART" id="SM00347">
    <property type="entry name" value="HTH_MARR"/>
    <property type="match status" value="1"/>
</dbReference>
<reference evidence="5 6" key="1">
    <citation type="journal article" date="2019" name="Int. J. Syst. Evol. Microbiol.">
        <title>The Global Catalogue of Microorganisms (GCM) 10K type strain sequencing project: providing services to taxonomists for standard genome sequencing and annotation.</title>
        <authorList>
            <consortium name="The Broad Institute Genomics Platform"/>
            <consortium name="The Broad Institute Genome Sequencing Center for Infectious Disease"/>
            <person name="Wu L."/>
            <person name="Ma J."/>
        </authorList>
    </citation>
    <scope>NUCLEOTIDE SEQUENCE [LARGE SCALE GENOMIC DNA]</scope>
    <source>
        <strain evidence="5 6">JCM 15628</strain>
    </source>
</reference>
<dbReference type="Pfam" id="PF12802">
    <property type="entry name" value="MarR_2"/>
    <property type="match status" value="1"/>
</dbReference>
<dbReference type="InterPro" id="IPR036390">
    <property type="entry name" value="WH_DNA-bd_sf"/>
</dbReference>
<dbReference type="RefSeq" id="WP_344057549.1">
    <property type="nucleotide sequence ID" value="NZ_BAAAPU010000001.1"/>
</dbReference>
<dbReference type="Proteomes" id="UP001500013">
    <property type="component" value="Unassembled WGS sequence"/>
</dbReference>
<evidence type="ECO:0000259" key="4">
    <source>
        <dbReference type="PROSITE" id="PS50995"/>
    </source>
</evidence>
<sequence length="160" mass="17334">MARGKTAGAAAAADAVTAADDLPDHLFRWSDAVAQRLSREMRALAPAELTAIGGRRARLLQLVPAGGMRVTDLAHRAGVTKQAIGQLVDTLEELGLVHSAPSSSDRRVRWVTRTPAGDALVRRSLAVIAEAEDRLRREVGARRYDSMLATMRELGRDVTW</sequence>